<organism evidence="1 2">
    <name type="scientific">Mytilus edulis</name>
    <name type="common">Blue mussel</name>
    <dbReference type="NCBI Taxonomy" id="6550"/>
    <lineage>
        <taxon>Eukaryota</taxon>
        <taxon>Metazoa</taxon>
        <taxon>Spiralia</taxon>
        <taxon>Lophotrochozoa</taxon>
        <taxon>Mollusca</taxon>
        <taxon>Bivalvia</taxon>
        <taxon>Autobranchia</taxon>
        <taxon>Pteriomorphia</taxon>
        <taxon>Mytilida</taxon>
        <taxon>Mytiloidea</taxon>
        <taxon>Mytilidae</taxon>
        <taxon>Mytilinae</taxon>
        <taxon>Mytilus</taxon>
    </lineage>
</organism>
<evidence type="ECO:0000313" key="1">
    <source>
        <dbReference type="EMBL" id="CAG2242850.1"/>
    </source>
</evidence>
<reference evidence="1" key="1">
    <citation type="submission" date="2021-03" db="EMBL/GenBank/DDBJ databases">
        <authorList>
            <person name="Bekaert M."/>
        </authorList>
    </citation>
    <scope>NUCLEOTIDE SEQUENCE</scope>
</reference>
<proteinExistence type="predicted"/>
<comment type="caution">
    <text evidence="1">The sequence shown here is derived from an EMBL/GenBank/DDBJ whole genome shotgun (WGS) entry which is preliminary data.</text>
</comment>
<protein>
    <submittedName>
        <fullName evidence="1">Uncharacterized protein</fullName>
    </submittedName>
</protein>
<dbReference type="AlphaFoldDB" id="A0A8S3UGL1"/>
<gene>
    <name evidence="1" type="ORF">MEDL_54951</name>
</gene>
<sequence length="153" mass="17378">MPMSNISKYSLLVSDIRIQNANVKCQNISKYSLLVSDIRIQNANVKYKFVEIQFVGVRYLDLDPECQCQISGNTVCLLMSDVNGKYSLLVSDIWIQNANVKYQEIQFVGVRYQDPECQCQISANTVCWCQISGSRMPMSNISKYSLLVSGIRI</sequence>
<keyword evidence="2" id="KW-1185">Reference proteome</keyword>
<evidence type="ECO:0000313" key="2">
    <source>
        <dbReference type="Proteomes" id="UP000683360"/>
    </source>
</evidence>
<dbReference type="Proteomes" id="UP000683360">
    <property type="component" value="Unassembled WGS sequence"/>
</dbReference>
<accession>A0A8S3UGL1</accession>
<name>A0A8S3UGL1_MYTED</name>
<dbReference type="EMBL" id="CAJPWZ010002684">
    <property type="protein sequence ID" value="CAG2242850.1"/>
    <property type="molecule type" value="Genomic_DNA"/>
</dbReference>